<sequence>MKKLHIIVIIVVAALAGITWKLTRSGGVGVDVPGGSFAPPSSTASSTGLPESIRSPAPSSTTTPKPYVLLDVPFTSQAPSGQWSDLRFQDGCEEASLIMAMRWIRHSPITAEDAESEIIAMSSFEDRTYGPEIYDRSAKDTAQLMRDYYKYKNVSVKNDVLVKDIVSELTQGNLVIVPVDGQKLKNPYYTAPGPVMHMLVVIGYDTAKRQLITNDPGTRHGKQYRYDMALFESAMRDYPTGFHEPITSIHKNIIVVRPPSAQ</sequence>
<dbReference type="Proteomes" id="UP000179047">
    <property type="component" value="Unassembled WGS sequence"/>
</dbReference>
<evidence type="ECO:0000313" key="3">
    <source>
        <dbReference type="EMBL" id="OGN28767.1"/>
    </source>
</evidence>
<reference evidence="3 4" key="1">
    <citation type="journal article" date="2016" name="Nat. Commun.">
        <title>Thousands of microbial genomes shed light on interconnected biogeochemical processes in an aquifer system.</title>
        <authorList>
            <person name="Anantharaman K."/>
            <person name="Brown C.T."/>
            <person name="Hug L.A."/>
            <person name="Sharon I."/>
            <person name="Castelle C.J."/>
            <person name="Probst A.J."/>
            <person name="Thomas B.C."/>
            <person name="Singh A."/>
            <person name="Wilkins M.J."/>
            <person name="Karaoz U."/>
            <person name="Brodie E.L."/>
            <person name="Williams K.H."/>
            <person name="Hubbard S.S."/>
            <person name="Banfield J.F."/>
        </authorList>
    </citation>
    <scope>NUCLEOTIDE SEQUENCE [LARGE SCALE GENOMIC DNA]</scope>
</reference>
<organism evidence="3 4">
    <name type="scientific">Candidatus Yanofskybacteria bacterium RIFCSPLOWO2_01_FULL_49_25</name>
    <dbReference type="NCBI Taxonomy" id="1802701"/>
    <lineage>
        <taxon>Bacteria</taxon>
        <taxon>Candidatus Yanofskyibacteriota</taxon>
    </lineage>
</organism>
<evidence type="ECO:0000313" key="4">
    <source>
        <dbReference type="Proteomes" id="UP000179047"/>
    </source>
</evidence>
<evidence type="ECO:0000259" key="2">
    <source>
        <dbReference type="Pfam" id="PF13529"/>
    </source>
</evidence>
<dbReference type="STRING" id="1802701.A3A33_03220"/>
<feature type="compositionally biased region" description="Low complexity" evidence="1">
    <location>
        <begin position="39"/>
        <end position="48"/>
    </location>
</feature>
<dbReference type="Pfam" id="PF13529">
    <property type="entry name" value="Peptidase_C39_2"/>
    <property type="match status" value="1"/>
</dbReference>
<feature type="domain" description="Peptidase C39-like" evidence="2">
    <location>
        <begin position="70"/>
        <end position="216"/>
    </location>
</feature>
<accession>A0A1F8GTL1</accession>
<dbReference type="EMBL" id="MGKP01000012">
    <property type="protein sequence ID" value="OGN28767.1"/>
    <property type="molecule type" value="Genomic_DNA"/>
</dbReference>
<feature type="region of interest" description="Disordered" evidence="1">
    <location>
        <begin position="39"/>
        <end position="62"/>
    </location>
</feature>
<proteinExistence type="predicted"/>
<dbReference type="InterPro" id="IPR039564">
    <property type="entry name" value="Peptidase_C39-like"/>
</dbReference>
<dbReference type="AlphaFoldDB" id="A0A1F8GTL1"/>
<protein>
    <recommendedName>
        <fullName evidence="2">Peptidase C39-like domain-containing protein</fullName>
    </recommendedName>
</protein>
<name>A0A1F8GTL1_9BACT</name>
<comment type="caution">
    <text evidence="3">The sequence shown here is derived from an EMBL/GenBank/DDBJ whole genome shotgun (WGS) entry which is preliminary data.</text>
</comment>
<evidence type="ECO:0000256" key="1">
    <source>
        <dbReference type="SAM" id="MobiDB-lite"/>
    </source>
</evidence>
<gene>
    <name evidence="3" type="ORF">A3A33_03220</name>
</gene>
<dbReference type="Gene3D" id="3.90.70.10">
    <property type="entry name" value="Cysteine proteinases"/>
    <property type="match status" value="1"/>
</dbReference>